<name>A0A9P5SM48_9FUNG</name>
<dbReference type="EMBL" id="JAAAUY010000325">
    <property type="protein sequence ID" value="KAF9331397.1"/>
    <property type="molecule type" value="Genomic_DNA"/>
</dbReference>
<dbReference type="AlphaFoldDB" id="A0A9P5SM48"/>
<protein>
    <submittedName>
        <fullName evidence="1">Uncharacterized protein</fullName>
    </submittedName>
</protein>
<reference evidence="1" key="1">
    <citation type="journal article" date="2020" name="Fungal Divers.">
        <title>Resolving the Mortierellaceae phylogeny through synthesis of multi-gene phylogenetics and phylogenomics.</title>
        <authorList>
            <person name="Vandepol N."/>
            <person name="Liber J."/>
            <person name="Desiro A."/>
            <person name="Na H."/>
            <person name="Kennedy M."/>
            <person name="Barry K."/>
            <person name="Grigoriev I.V."/>
            <person name="Miller A.N."/>
            <person name="O'Donnell K."/>
            <person name="Stajich J.E."/>
            <person name="Bonito G."/>
        </authorList>
    </citation>
    <scope>NUCLEOTIDE SEQUENCE</scope>
    <source>
        <strain evidence="1">NVP1</strain>
    </source>
</reference>
<accession>A0A9P5SM48</accession>
<proteinExistence type="predicted"/>
<evidence type="ECO:0000313" key="2">
    <source>
        <dbReference type="Proteomes" id="UP000696485"/>
    </source>
</evidence>
<keyword evidence="2" id="KW-1185">Reference proteome</keyword>
<evidence type="ECO:0000313" key="1">
    <source>
        <dbReference type="EMBL" id="KAF9331397.1"/>
    </source>
</evidence>
<sequence length="250" mass="29181">MACQIREIIIRSGLYDNSRNASEVLMICSGLRKFETSYIEVNDTILDPVIPVNYSSRNLRPWVCLELEELRAEFICLSSRSQHKRNPVERDVYEFSSLVVTQIAELKHLRHLDLEPIIRNDRQGVLFPKFTLGRGLELLATLTELEYLNLGLGVPIESTRDLDWMMQHLLSLQEVRGPLSHDSERSRELHMHMKMSCTTAPGRWFKHWEPALYHLSEPPRLQVHQHLEPVSIVVRDHLNVDLWSQCYNAF</sequence>
<organism evidence="1 2">
    <name type="scientific">Podila minutissima</name>
    <dbReference type="NCBI Taxonomy" id="64525"/>
    <lineage>
        <taxon>Eukaryota</taxon>
        <taxon>Fungi</taxon>
        <taxon>Fungi incertae sedis</taxon>
        <taxon>Mucoromycota</taxon>
        <taxon>Mortierellomycotina</taxon>
        <taxon>Mortierellomycetes</taxon>
        <taxon>Mortierellales</taxon>
        <taxon>Mortierellaceae</taxon>
        <taxon>Podila</taxon>
    </lineage>
</organism>
<dbReference type="Proteomes" id="UP000696485">
    <property type="component" value="Unassembled WGS sequence"/>
</dbReference>
<gene>
    <name evidence="1" type="ORF">BG006_005735</name>
</gene>
<comment type="caution">
    <text evidence="1">The sequence shown here is derived from an EMBL/GenBank/DDBJ whole genome shotgun (WGS) entry which is preliminary data.</text>
</comment>